<feature type="repeat" description="PPR" evidence="3">
    <location>
        <begin position="417"/>
        <end position="451"/>
    </location>
</feature>
<reference evidence="5" key="1">
    <citation type="journal article" date="2019" name="Gigascience">
        <title>De novo genome assembly of the endangered Acer yangbiense, a plant species with extremely small populations endemic to Yunnan Province, China.</title>
        <authorList>
            <person name="Yang J."/>
            <person name="Wariss H.M."/>
            <person name="Tao L."/>
            <person name="Zhang R."/>
            <person name="Yun Q."/>
            <person name="Hollingsworth P."/>
            <person name="Dao Z."/>
            <person name="Luo G."/>
            <person name="Guo H."/>
            <person name="Ma Y."/>
            <person name="Sun W."/>
        </authorList>
    </citation>
    <scope>NUCLEOTIDE SEQUENCE [LARGE SCALE GENOMIC DNA]</scope>
    <source>
        <strain evidence="5">cv. br00</strain>
    </source>
</reference>
<dbReference type="InterPro" id="IPR046960">
    <property type="entry name" value="PPR_At4g14850-like_plant"/>
</dbReference>
<dbReference type="InterPro" id="IPR011990">
    <property type="entry name" value="TPR-like_helical_dom_sf"/>
</dbReference>
<evidence type="ECO:0008006" key="6">
    <source>
        <dbReference type="Google" id="ProtNLM"/>
    </source>
</evidence>
<dbReference type="Proteomes" id="UP000326939">
    <property type="component" value="Chromosome 5"/>
</dbReference>
<protein>
    <recommendedName>
        <fullName evidence="6">DYW domain-containing protein</fullName>
    </recommendedName>
</protein>
<dbReference type="GO" id="GO:0003723">
    <property type="term" value="F:RNA binding"/>
    <property type="evidence" value="ECO:0007669"/>
    <property type="project" value="InterPro"/>
</dbReference>
<evidence type="ECO:0000313" key="5">
    <source>
        <dbReference type="Proteomes" id="UP000326939"/>
    </source>
</evidence>
<dbReference type="SUPFAM" id="SSF48452">
    <property type="entry name" value="TPR-like"/>
    <property type="match status" value="1"/>
</dbReference>
<dbReference type="PROSITE" id="PS51375">
    <property type="entry name" value="PPR"/>
    <property type="match status" value="10"/>
</dbReference>
<comment type="caution">
    <text evidence="4">The sequence shown here is derived from an EMBL/GenBank/DDBJ whole genome shotgun (WGS) entry which is preliminary data.</text>
</comment>
<keyword evidence="1" id="KW-0677">Repeat</keyword>
<dbReference type="FunFam" id="1.25.40.10:FF:000073">
    <property type="entry name" value="Pentatricopeptide repeat-containing protein chloroplastic"/>
    <property type="match status" value="2"/>
</dbReference>
<feature type="repeat" description="PPR" evidence="3">
    <location>
        <begin position="791"/>
        <end position="821"/>
    </location>
</feature>
<feature type="repeat" description="PPR" evidence="3">
    <location>
        <begin position="518"/>
        <end position="552"/>
    </location>
</feature>
<proteinExistence type="inferred from homology"/>
<evidence type="ECO:0000256" key="1">
    <source>
        <dbReference type="ARBA" id="ARBA00022737"/>
    </source>
</evidence>
<accession>A0A5N5MQH1</accession>
<dbReference type="FunFam" id="1.25.40.10:FF:000280">
    <property type="entry name" value="Pentatricopeptide repeat-containing protein"/>
    <property type="match status" value="1"/>
</dbReference>
<name>A0A5N5MQH1_9ROSI</name>
<dbReference type="EMBL" id="VDCV01000005">
    <property type="protein sequence ID" value="KAB5557277.1"/>
    <property type="molecule type" value="Genomic_DNA"/>
</dbReference>
<dbReference type="Pfam" id="PF20431">
    <property type="entry name" value="E_motif"/>
    <property type="match status" value="1"/>
</dbReference>
<feature type="repeat" description="PPR" evidence="3">
    <location>
        <begin position="721"/>
        <end position="755"/>
    </location>
</feature>
<dbReference type="Gene3D" id="1.25.40.10">
    <property type="entry name" value="Tetratricopeptide repeat domain"/>
    <property type="match status" value="9"/>
</dbReference>
<evidence type="ECO:0000256" key="3">
    <source>
        <dbReference type="PROSITE-ProRule" id="PRU00708"/>
    </source>
</evidence>
<feature type="repeat" description="PPR" evidence="3">
    <location>
        <begin position="149"/>
        <end position="183"/>
    </location>
</feature>
<feature type="repeat" description="PPR" evidence="3">
    <location>
        <begin position="250"/>
        <end position="284"/>
    </location>
</feature>
<gene>
    <name evidence="4" type="ORF">DKX38_008186</name>
</gene>
<comment type="similarity">
    <text evidence="2">Belongs to the PPR family. PCMP-E subfamily.</text>
</comment>
<dbReference type="FunFam" id="1.25.40.10:FF:000344">
    <property type="entry name" value="Pentatricopeptide repeat-containing protein"/>
    <property type="match status" value="1"/>
</dbReference>
<dbReference type="Pfam" id="PF13041">
    <property type="entry name" value="PPR_2"/>
    <property type="match status" value="5"/>
</dbReference>
<dbReference type="NCBIfam" id="TIGR00756">
    <property type="entry name" value="PPR"/>
    <property type="match status" value="6"/>
</dbReference>
<dbReference type="PANTHER" id="PTHR47926:SF441">
    <property type="entry name" value="PENTATRICOPEPTIDE REPEAT-CONTAINING PROTEIN"/>
    <property type="match status" value="1"/>
</dbReference>
<keyword evidence="5" id="KW-1185">Reference proteome</keyword>
<feature type="repeat" description="PPR" evidence="3">
    <location>
        <begin position="285"/>
        <end position="315"/>
    </location>
</feature>
<dbReference type="PANTHER" id="PTHR47926">
    <property type="entry name" value="PENTATRICOPEPTIDE REPEAT-CONTAINING PROTEIN"/>
    <property type="match status" value="1"/>
</dbReference>
<feature type="repeat" description="PPR" evidence="3">
    <location>
        <begin position="960"/>
        <end position="994"/>
    </location>
</feature>
<organism evidence="4 5">
    <name type="scientific">Salix brachista</name>
    <dbReference type="NCBI Taxonomy" id="2182728"/>
    <lineage>
        <taxon>Eukaryota</taxon>
        <taxon>Viridiplantae</taxon>
        <taxon>Streptophyta</taxon>
        <taxon>Embryophyta</taxon>
        <taxon>Tracheophyta</taxon>
        <taxon>Spermatophyta</taxon>
        <taxon>Magnoliopsida</taxon>
        <taxon>eudicotyledons</taxon>
        <taxon>Gunneridae</taxon>
        <taxon>Pentapetalae</taxon>
        <taxon>rosids</taxon>
        <taxon>fabids</taxon>
        <taxon>Malpighiales</taxon>
        <taxon>Salicaceae</taxon>
        <taxon>Saliceae</taxon>
        <taxon>Salix</taxon>
    </lineage>
</organism>
<evidence type="ECO:0000256" key="2">
    <source>
        <dbReference type="ARBA" id="ARBA00061659"/>
    </source>
</evidence>
<dbReference type="FunFam" id="1.25.40.10:FF:000031">
    <property type="entry name" value="Pentatricopeptide repeat-containing protein mitochondrial"/>
    <property type="match status" value="1"/>
</dbReference>
<sequence length="1113" mass="124063">MVTGLLAKEVLRFLSHVGLISPRSMLRKFFFFLKTLPSSNLHSFHHQLTFSATPHGSNHPSHILNPQIYTHLLQTCLQKCKQVKTHNLFDEIPQRLSQFSTTNKIIHAQSLKLGFWSKGGLGNVIVDLYAKCADVDYAERAFKQLEYKDILAWNSILSMHSKQGFPHMVVKYFGLLLNSGVWPNEFTFAIVLSSCARLDMVECGRQVHCNVVKMGFESISYCEGALIGMYAKCNLLTDARSIFDGAVELDKVSWTSMIGGYIKVGLPEEAVKVFQEMEKAGQEPDQVAFVTVINAYVDLGRLDNASDLFSRMPNRNVVAWNLMISGHAKGGYGVEAIKFFQNMRKGGIKSTRSTLGSVLSAIASLAALDFGLLVHAEALKLGLHSNVYVGSSLVSMYAKCGKMEAAKKVFNTVDEQNVVLWNAMLGGYVQNGHAYEVIELFFNMKSCGFYPDDFTYSSILSACACLKYLDLGRQLHSFIIKNKFASNLFVGNALVDMYAKSGALEDARQQFELIRNRDNVSWNVIIVGYVQEEDEVEAFHLFQRMNLLGILPDEVSLASILSACASVRGLEQGKQVHCLSVKSGQETKLYSGSSLIDMYAKCGAIDSAHKILACMPERSVVSMNALIAGYAQINLERAVNLFREMLVEGINSTEITFASLLDACHEQQKLNLGRQIHCLILKMGLQLDDEFLGVSLLGMYMKSLRTTDASILFSEFSNPKSAVVWTAMISGLSQNDCSVGALQLYKEMRSCNVLPDQAAFVSALRACAVVSSIKDGRETHSLIFHTGFDSDEVTSSALVDMYAKCGDVKSSVQVFKEMNRKKDVISWNSMIVGFAKNGYAEDALRVFDEMKQSHVTPDDVTFLGVLTACSHSGRVSEGRLIFDMMVNLYGMQPRADHCACMVDLLGRWGSLKEAEEFIDKLNFEPDAKVWATMLGACRIHGDDIRGQQAAEKLIELEPQNSSPYVLLSNIYAASGNWDEVNTLRREMREKGVKKLPGCSWIVVGQETNMFVAGDKSHHSASEIDAVLKDLTLLMRENDYFVQLDYFGNDEEKRSVLHYLPTCLQRRRAASQLPEDAFVFSRFNTHREKFSGCRPSFVQLMDKEEHKEAAVDPP</sequence>
<dbReference type="AlphaFoldDB" id="A0A5N5MQH1"/>
<dbReference type="InterPro" id="IPR002885">
    <property type="entry name" value="PPR_rpt"/>
</dbReference>
<dbReference type="InterPro" id="IPR046848">
    <property type="entry name" value="E_motif"/>
</dbReference>
<feature type="repeat" description="PPR" evidence="3">
    <location>
        <begin position="316"/>
        <end position="350"/>
    </location>
</feature>
<dbReference type="Pfam" id="PF01535">
    <property type="entry name" value="PPR"/>
    <property type="match status" value="5"/>
</dbReference>
<dbReference type="FunFam" id="1.25.40.10:FF:001218">
    <property type="entry name" value="Pentatricopeptide repeat-containing protein, mitochondrial"/>
    <property type="match status" value="1"/>
</dbReference>
<feature type="repeat" description="PPR" evidence="3">
    <location>
        <begin position="823"/>
        <end position="857"/>
    </location>
</feature>
<dbReference type="GO" id="GO:0009451">
    <property type="term" value="P:RNA modification"/>
    <property type="evidence" value="ECO:0007669"/>
    <property type="project" value="InterPro"/>
</dbReference>
<evidence type="ECO:0000313" key="4">
    <source>
        <dbReference type="EMBL" id="KAB5557277.1"/>
    </source>
</evidence>